<keyword evidence="4 7" id="KW-1133">Transmembrane helix</keyword>
<dbReference type="Pfam" id="PF03743">
    <property type="entry name" value="TrbI"/>
    <property type="match status" value="1"/>
</dbReference>
<organism evidence="8 9">
    <name type="scientific">Pseudomonas cannabina pv. alisalensis</name>
    <dbReference type="NCBI Taxonomy" id="757414"/>
    <lineage>
        <taxon>Bacteria</taxon>
        <taxon>Pseudomonadati</taxon>
        <taxon>Pseudomonadota</taxon>
        <taxon>Gammaproteobacteria</taxon>
        <taxon>Pseudomonadales</taxon>
        <taxon>Pseudomonadaceae</taxon>
        <taxon>Pseudomonas</taxon>
    </lineage>
</organism>
<feature type="compositionally biased region" description="Polar residues" evidence="6">
    <location>
        <begin position="1"/>
        <end position="20"/>
    </location>
</feature>
<feature type="region of interest" description="Disordered" evidence="6">
    <location>
        <begin position="213"/>
        <end position="263"/>
    </location>
</feature>
<dbReference type="EMBL" id="JAEVFO010000073">
    <property type="protein sequence ID" value="MBM0142043.1"/>
    <property type="molecule type" value="Genomic_DNA"/>
</dbReference>
<keyword evidence="9" id="KW-1185">Reference proteome</keyword>
<gene>
    <name evidence="8" type="ORF">JHZ66_25090</name>
</gene>
<protein>
    <submittedName>
        <fullName evidence="8">TrbI/VirB10 family protein</fullName>
    </submittedName>
</protein>
<comment type="caution">
    <text evidence="8">The sequence shown here is derived from an EMBL/GenBank/DDBJ whole genome shotgun (WGS) entry which is preliminary data.</text>
</comment>
<evidence type="ECO:0000256" key="4">
    <source>
        <dbReference type="ARBA" id="ARBA00022989"/>
    </source>
</evidence>
<feature type="region of interest" description="Disordered" evidence="6">
    <location>
        <begin position="125"/>
        <end position="190"/>
    </location>
</feature>
<dbReference type="Proteomes" id="UP000644195">
    <property type="component" value="Unassembled WGS sequence"/>
</dbReference>
<evidence type="ECO:0000256" key="6">
    <source>
        <dbReference type="SAM" id="MobiDB-lite"/>
    </source>
</evidence>
<comment type="subcellular location">
    <subcellularLocation>
        <location evidence="1">Membrane</location>
        <topology evidence="1">Single-pass membrane protein</topology>
    </subcellularLocation>
</comment>
<name>A0ABS1XKQ7_PSEC1</name>
<feature type="compositionally biased region" description="Basic and acidic residues" evidence="6">
    <location>
        <begin position="125"/>
        <end position="174"/>
    </location>
</feature>
<evidence type="ECO:0000313" key="8">
    <source>
        <dbReference type="EMBL" id="MBM0142043.1"/>
    </source>
</evidence>
<reference evidence="8 9" key="1">
    <citation type="submission" date="2020-12" db="EMBL/GenBank/DDBJ databases">
        <title>Genome of Pca MAFF 106156.</title>
        <authorList>
            <person name="Fujikawa T."/>
            <person name="Inoue Y."/>
        </authorList>
    </citation>
    <scope>NUCLEOTIDE SEQUENCE [LARGE SCALE GENOMIC DNA]</scope>
    <source>
        <strain evidence="8 9">MAFF 106156</strain>
    </source>
</reference>
<accession>A0ABS1XKQ7</accession>
<dbReference type="InterPro" id="IPR042217">
    <property type="entry name" value="T4SS_VirB10/TrbI"/>
</dbReference>
<feature type="transmembrane region" description="Helical" evidence="7">
    <location>
        <begin position="74"/>
        <end position="96"/>
    </location>
</feature>
<feature type="compositionally biased region" description="Low complexity" evidence="6">
    <location>
        <begin position="218"/>
        <end position="229"/>
    </location>
</feature>
<evidence type="ECO:0000256" key="2">
    <source>
        <dbReference type="ARBA" id="ARBA00010265"/>
    </source>
</evidence>
<sequence>MQNNDNDQAPENTQGTTAQPDSIGPPESAAAPAAATEQGAAPKHAPGSEPASTQARGAFDVRTKRTGDTQNRKTLYLSLAGLVFVGLLVIGGLWYFTISQMKTTGSEVDETHVKKDATLDVHLGSDDSMKKAREAKLAADKAEEDRRARAERDRLAKEEKDRKDAERGKTDQDHAASAPPPSGATGQPPAVVLTPRQRKLGVELFVSSEDALGTGAADTQPQQPTNDQPSLPPSLLADVQGGSSSDLGGGESSTRKRSSLSNLGGTTFAPAKAYLAPNRKYLVSHNTYTRCALYNEIISTHPGLVDCRLTDPLYSADGSTVIAEAGDKLTGEQTVQVGPGETSVFTTWTELETRSGARAKLDSLGAGPMGASGTEAWINRHYMQRFGGAVMLSFIQDALQAASNTTQKSSGSGGYTVNNSEQNVESMANKALDSTINIPDTAHLLPGTVITVIVARDIDFSSVFENR</sequence>
<dbReference type="RefSeq" id="WP_203009931.1">
    <property type="nucleotide sequence ID" value="NZ_JAEVFO010000073.1"/>
</dbReference>
<keyword evidence="3 7" id="KW-0812">Transmembrane</keyword>
<feature type="compositionally biased region" description="Low complexity" evidence="6">
    <location>
        <begin position="24"/>
        <end position="42"/>
    </location>
</feature>
<dbReference type="CDD" id="cd16429">
    <property type="entry name" value="VirB10"/>
    <property type="match status" value="1"/>
</dbReference>
<comment type="similarity">
    <text evidence="2">Belongs to the TrbI/VirB10 family.</text>
</comment>
<evidence type="ECO:0000256" key="7">
    <source>
        <dbReference type="SAM" id="Phobius"/>
    </source>
</evidence>
<evidence type="ECO:0000313" key="9">
    <source>
        <dbReference type="Proteomes" id="UP000644195"/>
    </source>
</evidence>
<evidence type="ECO:0000256" key="1">
    <source>
        <dbReference type="ARBA" id="ARBA00004167"/>
    </source>
</evidence>
<proteinExistence type="inferred from homology"/>
<dbReference type="Gene3D" id="2.40.128.260">
    <property type="entry name" value="Type IV secretion system, VirB10/TraB/TrbI"/>
    <property type="match status" value="2"/>
</dbReference>
<feature type="region of interest" description="Disordered" evidence="6">
    <location>
        <begin position="1"/>
        <end position="66"/>
    </location>
</feature>
<dbReference type="InterPro" id="IPR005498">
    <property type="entry name" value="T4SS_VirB10/TraB/TrbI"/>
</dbReference>
<evidence type="ECO:0000256" key="5">
    <source>
        <dbReference type="ARBA" id="ARBA00023136"/>
    </source>
</evidence>
<evidence type="ECO:0000256" key="3">
    <source>
        <dbReference type="ARBA" id="ARBA00022692"/>
    </source>
</evidence>
<keyword evidence="5 7" id="KW-0472">Membrane</keyword>